<proteinExistence type="inferred from homology"/>
<feature type="active site" description="For GATase activity" evidence="8">
    <location>
        <position position="2"/>
    </location>
</feature>
<keyword evidence="5 9" id="KW-0067">ATP-binding</keyword>
<sequence length="646" mass="71829">MCGIAGIWNRDSREPVAPSSLRAMVASIAHRGPDDDGVFLDGDLGLGHDRLSIIDLNSGQQPMSNVDGTTWIVFNGEIFNYVELRAELVARGHRFRTTSDTEVILNLYEERGADCVSSFNGQFAFALWDTRTRSLLLARDRLGVRPLFYTWHGGGIRFASEIKALLTDPTLPRRVDPIALDQIFTFWFPIAPRTGFEGIEELPPGTTLTITSESQTPRRYWSLRYPAAGEANGTGGRSSREYAEELMSLLSDAVRIRLRADVPVASYLSGGLDSSVISALCHKQLGGGFNTFSIEFEAAAFDEASFQSSVVKRLGTRHRAFRCSGKSIGEALPRAVYHAERPLLRSAPVPMMLLAKGVHEAGIKVVLTGEGADEILAGYDIFKEAKVRRFWARYPQSTWRPRLLERLYPYLSDLQRTSGYLRAFFGQGLEDTGDPFYSHRPRWRVSAPLRMLYGPAIRERVAGYDAIADLRDQLPAEFSAWHPLSQAQYLEAAFLLPGYLLSSQGDRMAMAHAVEGRYPFLDHRVVEFAATIPPNLKIRGLREKHVLREGVREILPEAIVDRAKQPYRAPDQDALFQEGAAGELTRAALSPLALSGSGLFQPNSIRGLMEKGARQPSLGVRDNMALIGAVTTQLWHKQFFQNEEGA</sequence>
<dbReference type="Proteomes" id="UP000317691">
    <property type="component" value="Unassembled WGS sequence"/>
</dbReference>
<dbReference type="Pfam" id="PF13537">
    <property type="entry name" value="GATase_7"/>
    <property type="match status" value="1"/>
</dbReference>
<dbReference type="GO" id="GO:0005524">
    <property type="term" value="F:ATP binding"/>
    <property type="evidence" value="ECO:0007669"/>
    <property type="project" value="UniProtKB-KW"/>
</dbReference>
<protein>
    <recommendedName>
        <fullName evidence="3">asparagine synthase (glutamine-hydrolyzing)</fullName>
        <ecNumber evidence="3">6.3.5.4</ecNumber>
    </recommendedName>
</protein>
<evidence type="ECO:0000256" key="6">
    <source>
        <dbReference type="ARBA" id="ARBA00022962"/>
    </source>
</evidence>
<dbReference type="InterPro" id="IPR014729">
    <property type="entry name" value="Rossmann-like_a/b/a_fold"/>
</dbReference>
<evidence type="ECO:0000256" key="10">
    <source>
        <dbReference type="PIRSR" id="PIRSR001589-3"/>
    </source>
</evidence>
<dbReference type="Gene3D" id="3.40.50.620">
    <property type="entry name" value="HUPs"/>
    <property type="match status" value="2"/>
</dbReference>
<evidence type="ECO:0000259" key="11">
    <source>
        <dbReference type="PROSITE" id="PS51278"/>
    </source>
</evidence>
<evidence type="ECO:0000256" key="2">
    <source>
        <dbReference type="ARBA" id="ARBA00005752"/>
    </source>
</evidence>
<comment type="similarity">
    <text evidence="2">Belongs to the asparagine synthetase family.</text>
</comment>
<dbReference type="InterPro" id="IPR033738">
    <property type="entry name" value="AsnB_N"/>
</dbReference>
<feature type="domain" description="Glutamine amidotransferase type-2" evidence="11">
    <location>
        <begin position="2"/>
        <end position="213"/>
    </location>
</feature>
<dbReference type="GO" id="GO:0006529">
    <property type="term" value="P:asparagine biosynthetic process"/>
    <property type="evidence" value="ECO:0007669"/>
    <property type="project" value="UniProtKB-KW"/>
</dbReference>
<feature type="binding site" evidence="9">
    <location>
        <position position="100"/>
    </location>
    <ligand>
        <name>L-glutamine</name>
        <dbReference type="ChEBI" id="CHEBI:58359"/>
    </ligand>
</feature>
<evidence type="ECO:0000256" key="8">
    <source>
        <dbReference type="PIRSR" id="PIRSR001589-1"/>
    </source>
</evidence>
<dbReference type="NCBIfam" id="TIGR01536">
    <property type="entry name" value="asn_synth_AEB"/>
    <property type="match status" value="1"/>
</dbReference>
<dbReference type="InterPro" id="IPR006426">
    <property type="entry name" value="Asn_synth_AEB"/>
</dbReference>
<keyword evidence="8" id="KW-0061">Asparagine biosynthesis</keyword>
<dbReference type="SUPFAM" id="SSF52402">
    <property type="entry name" value="Adenine nucleotide alpha hydrolases-like"/>
    <property type="match status" value="1"/>
</dbReference>
<comment type="pathway">
    <text evidence="1">Amino-acid biosynthesis; L-asparagine biosynthesis; L-asparagine from L-aspartate (L-Gln route): step 1/1.</text>
</comment>
<dbReference type="InterPro" id="IPR029055">
    <property type="entry name" value="Ntn_hydrolases_N"/>
</dbReference>
<evidence type="ECO:0000256" key="5">
    <source>
        <dbReference type="ARBA" id="ARBA00022840"/>
    </source>
</evidence>
<organism evidence="12 13">
    <name type="scientific">Eiseniibacteriota bacterium</name>
    <dbReference type="NCBI Taxonomy" id="2212470"/>
    <lineage>
        <taxon>Bacteria</taxon>
        <taxon>Candidatus Eiseniibacteriota</taxon>
    </lineage>
</organism>
<dbReference type="EC" id="6.3.5.4" evidence="3"/>
<comment type="caution">
    <text evidence="12">The sequence shown here is derived from an EMBL/GenBank/DDBJ whole genome shotgun (WGS) entry which is preliminary data.</text>
</comment>
<evidence type="ECO:0000313" key="12">
    <source>
        <dbReference type="EMBL" id="TMQ64242.1"/>
    </source>
</evidence>
<dbReference type="PROSITE" id="PS51278">
    <property type="entry name" value="GATASE_TYPE_2"/>
    <property type="match status" value="1"/>
</dbReference>
<dbReference type="GO" id="GO:0005829">
    <property type="term" value="C:cytosol"/>
    <property type="evidence" value="ECO:0007669"/>
    <property type="project" value="TreeGrafter"/>
</dbReference>
<keyword evidence="6 8" id="KW-0315">Glutamine amidotransferase</keyword>
<comment type="catalytic activity">
    <reaction evidence="7">
        <text>L-aspartate + L-glutamine + ATP + H2O = L-asparagine + L-glutamate + AMP + diphosphate + H(+)</text>
        <dbReference type="Rhea" id="RHEA:12228"/>
        <dbReference type="ChEBI" id="CHEBI:15377"/>
        <dbReference type="ChEBI" id="CHEBI:15378"/>
        <dbReference type="ChEBI" id="CHEBI:29985"/>
        <dbReference type="ChEBI" id="CHEBI:29991"/>
        <dbReference type="ChEBI" id="CHEBI:30616"/>
        <dbReference type="ChEBI" id="CHEBI:33019"/>
        <dbReference type="ChEBI" id="CHEBI:58048"/>
        <dbReference type="ChEBI" id="CHEBI:58359"/>
        <dbReference type="ChEBI" id="CHEBI:456215"/>
        <dbReference type="EC" id="6.3.5.4"/>
    </reaction>
</comment>
<dbReference type="SUPFAM" id="SSF56235">
    <property type="entry name" value="N-terminal nucleophile aminohydrolases (Ntn hydrolases)"/>
    <property type="match status" value="1"/>
</dbReference>
<dbReference type="Pfam" id="PF00733">
    <property type="entry name" value="Asn_synthase"/>
    <property type="match status" value="1"/>
</dbReference>
<dbReference type="InterPro" id="IPR017932">
    <property type="entry name" value="GATase_2_dom"/>
</dbReference>
<dbReference type="PANTHER" id="PTHR43284:SF1">
    <property type="entry name" value="ASPARAGINE SYNTHETASE"/>
    <property type="match status" value="1"/>
</dbReference>
<keyword evidence="12" id="KW-0436">Ligase</keyword>
<feature type="binding site" evidence="9">
    <location>
        <position position="294"/>
    </location>
    <ligand>
        <name>ATP</name>
        <dbReference type="ChEBI" id="CHEBI:30616"/>
    </ligand>
</feature>
<accession>A0A538TKU0</accession>
<evidence type="ECO:0000256" key="9">
    <source>
        <dbReference type="PIRSR" id="PIRSR001589-2"/>
    </source>
</evidence>
<dbReference type="InterPro" id="IPR001962">
    <property type="entry name" value="Asn_synthase"/>
</dbReference>
<dbReference type="PANTHER" id="PTHR43284">
    <property type="entry name" value="ASPARAGINE SYNTHETASE (GLUTAMINE-HYDROLYZING)"/>
    <property type="match status" value="1"/>
</dbReference>
<evidence type="ECO:0000256" key="7">
    <source>
        <dbReference type="ARBA" id="ARBA00048741"/>
    </source>
</evidence>
<dbReference type="EMBL" id="VBOZ01000025">
    <property type="protein sequence ID" value="TMQ64242.1"/>
    <property type="molecule type" value="Genomic_DNA"/>
</dbReference>
<dbReference type="PIRSF" id="PIRSF001589">
    <property type="entry name" value="Asn_synthetase_glu-h"/>
    <property type="match status" value="1"/>
</dbReference>
<feature type="site" description="Important for beta-aspartyl-AMP intermediate formation" evidence="10">
    <location>
        <position position="370"/>
    </location>
</feature>
<dbReference type="AlphaFoldDB" id="A0A538TKU0"/>
<reference evidence="12 13" key="1">
    <citation type="journal article" date="2019" name="Nat. Microbiol.">
        <title>Mediterranean grassland soil C-N compound turnover is dependent on rainfall and depth, and is mediated by genomically divergent microorganisms.</title>
        <authorList>
            <person name="Diamond S."/>
            <person name="Andeer P.F."/>
            <person name="Li Z."/>
            <person name="Crits-Christoph A."/>
            <person name="Burstein D."/>
            <person name="Anantharaman K."/>
            <person name="Lane K.R."/>
            <person name="Thomas B.C."/>
            <person name="Pan C."/>
            <person name="Northen T.R."/>
            <person name="Banfield J.F."/>
        </authorList>
    </citation>
    <scope>NUCLEOTIDE SEQUENCE [LARGE SCALE GENOMIC DNA]</scope>
    <source>
        <strain evidence="12">WS_9</strain>
    </source>
</reference>
<evidence type="ECO:0000256" key="1">
    <source>
        <dbReference type="ARBA" id="ARBA00005187"/>
    </source>
</evidence>
<dbReference type="InterPro" id="IPR051786">
    <property type="entry name" value="ASN_synthetase/amidase"/>
</dbReference>
<name>A0A538TKU0_UNCEI</name>
<keyword evidence="8" id="KW-0028">Amino-acid biosynthesis</keyword>
<evidence type="ECO:0000256" key="4">
    <source>
        <dbReference type="ARBA" id="ARBA00022741"/>
    </source>
</evidence>
<evidence type="ECO:0000256" key="3">
    <source>
        <dbReference type="ARBA" id="ARBA00012737"/>
    </source>
</evidence>
<dbReference type="CDD" id="cd00712">
    <property type="entry name" value="AsnB"/>
    <property type="match status" value="1"/>
</dbReference>
<evidence type="ECO:0000313" key="13">
    <source>
        <dbReference type="Proteomes" id="UP000317691"/>
    </source>
</evidence>
<gene>
    <name evidence="12" type="primary">asnB</name>
    <name evidence="12" type="ORF">E6K79_08155</name>
</gene>
<dbReference type="GO" id="GO:0004066">
    <property type="term" value="F:asparagine synthase (glutamine-hydrolyzing) activity"/>
    <property type="evidence" value="ECO:0007669"/>
    <property type="project" value="UniProtKB-EC"/>
</dbReference>
<dbReference type="CDD" id="cd01991">
    <property type="entry name" value="Asn_synthase_B_C"/>
    <property type="match status" value="1"/>
</dbReference>
<dbReference type="Gene3D" id="3.60.20.10">
    <property type="entry name" value="Glutamine Phosphoribosylpyrophosphate, subunit 1, domain 1"/>
    <property type="match status" value="1"/>
</dbReference>
<keyword evidence="4 9" id="KW-0547">Nucleotide-binding</keyword>